<reference evidence="2" key="1">
    <citation type="submission" date="2019-08" db="EMBL/GenBank/DDBJ databases">
        <authorList>
            <person name="Kucharzyk K."/>
            <person name="Murdoch R.W."/>
            <person name="Higgins S."/>
            <person name="Loffler F."/>
        </authorList>
    </citation>
    <scope>NUCLEOTIDE SEQUENCE</scope>
</reference>
<gene>
    <name evidence="2" type="primary">gyrA_82</name>
    <name evidence="2" type="ORF">SDC9_212925</name>
</gene>
<name>A0A645JP48_9ZZZZ</name>
<dbReference type="AlphaFoldDB" id="A0A645JP48"/>
<keyword evidence="2" id="KW-0413">Isomerase</keyword>
<dbReference type="InterPro" id="IPR006691">
    <property type="entry name" value="GyrA/parC_rep"/>
</dbReference>
<feature type="compositionally biased region" description="Low complexity" evidence="1">
    <location>
        <begin position="95"/>
        <end position="106"/>
    </location>
</feature>
<proteinExistence type="predicted"/>
<organism evidence="2">
    <name type="scientific">bioreactor metagenome</name>
    <dbReference type="NCBI Taxonomy" id="1076179"/>
    <lineage>
        <taxon>unclassified sequences</taxon>
        <taxon>metagenomes</taxon>
        <taxon>ecological metagenomes</taxon>
    </lineage>
</organism>
<dbReference type="Gene3D" id="2.120.10.90">
    <property type="entry name" value="DNA gyrase/topoisomerase IV, subunit A, C-terminal"/>
    <property type="match status" value="1"/>
</dbReference>
<evidence type="ECO:0000256" key="1">
    <source>
        <dbReference type="SAM" id="MobiDB-lite"/>
    </source>
</evidence>
<dbReference type="GO" id="GO:0005524">
    <property type="term" value="F:ATP binding"/>
    <property type="evidence" value="ECO:0007669"/>
    <property type="project" value="InterPro"/>
</dbReference>
<dbReference type="GO" id="GO:0006265">
    <property type="term" value="P:DNA topological change"/>
    <property type="evidence" value="ECO:0007669"/>
    <property type="project" value="InterPro"/>
</dbReference>
<comment type="caution">
    <text evidence="2">The sequence shown here is derived from an EMBL/GenBank/DDBJ whole genome shotgun (WGS) entry which is preliminary data.</text>
</comment>
<dbReference type="EMBL" id="VSSQ01147075">
    <property type="protein sequence ID" value="MPN65146.1"/>
    <property type="molecule type" value="Genomic_DNA"/>
</dbReference>
<dbReference type="InterPro" id="IPR035516">
    <property type="entry name" value="Gyrase/topoIV_suA_C"/>
</dbReference>
<dbReference type="SUPFAM" id="SSF101904">
    <property type="entry name" value="GyrA/ParC C-terminal domain-like"/>
    <property type="match status" value="1"/>
</dbReference>
<evidence type="ECO:0000313" key="2">
    <source>
        <dbReference type="EMBL" id="MPN65146.1"/>
    </source>
</evidence>
<dbReference type="Pfam" id="PF03989">
    <property type="entry name" value="DNA_gyraseA_C"/>
    <property type="match status" value="1"/>
</dbReference>
<protein>
    <submittedName>
        <fullName evidence="2">DNA gyrase subunit A</fullName>
    </submittedName>
</protein>
<dbReference type="GO" id="GO:0003677">
    <property type="term" value="F:DNA binding"/>
    <property type="evidence" value="ECO:0007669"/>
    <property type="project" value="InterPro"/>
</dbReference>
<feature type="region of interest" description="Disordered" evidence="1">
    <location>
        <begin position="77"/>
        <end position="119"/>
    </location>
</feature>
<dbReference type="GO" id="GO:0003916">
    <property type="term" value="F:DNA topoisomerase activity"/>
    <property type="evidence" value="ECO:0007669"/>
    <property type="project" value="InterPro"/>
</dbReference>
<sequence length="119" mass="12385">MIYVPDDVSGEVVGAVSIAEEDEAMIITSTGKTLKITAESVRILGKAARGVRIVNIGAPDFVIGMDRVVNEPSEALLEGKADEPEQADRIDGIDEAAGATEAAETDSPVANANEAESEE</sequence>
<feature type="compositionally biased region" description="Basic and acidic residues" evidence="1">
    <location>
        <begin position="77"/>
        <end position="92"/>
    </location>
</feature>
<accession>A0A645JP48</accession>